<feature type="non-terminal residue" evidence="1">
    <location>
        <position position="1"/>
    </location>
</feature>
<name>A0ABW3A480_9ACTN</name>
<gene>
    <name evidence="1" type="ORF">ACFQZ8_17265</name>
</gene>
<evidence type="ECO:0000313" key="1">
    <source>
        <dbReference type="EMBL" id="MFD0785657.1"/>
    </source>
</evidence>
<accession>A0ABW3A480</accession>
<comment type="caution">
    <text evidence="1">The sequence shown here is derived from an EMBL/GenBank/DDBJ whole genome shotgun (WGS) entry which is preliminary data.</text>
</comment>
<dbReference type="EMBL" id="JBHTHM010000925">
    <property type="protein sequence ID" value="MFD0785657.1"/>
    <property type="molecule type" value="Genomic_DNA"/>
</dbReference>
<dbReference type="Proteomes" id="UP001597053">
    <property type="component" value="Unassembled WGS sequence"/>
</dbReference>
<sequence length="75" mass="8114">RSPDDLARRTLFNASPLAAALGWPGQSGHELWFGRDPATPDFGGRVFPSGRHGHTGYWDADNPALDGMARIVLGR</sequence>
<evidence type="ECO:0000313" key="2">
    <source>
        <dbReference type="Proteomes" id="UP001597053"/>
    </source>
</evidence>
<evidence type="ECO:0008006" key="3">
    <source>
        <dbReference type="Google" id="ProtNLM"/>
    </source>
</evidence>
<keyword evidence="2" id="KW-1185">Reference proteome</keyword>
<organism evidence="1 2">
    <name type="scientific">Micromonospora azadirachtae</name>
    <dbReference type="NCBI Taxonomy" id="1970735"/>
    <lineage>
        <taxon>Bacteria</taxon>
        <taxon>Bacillati</taxon>
        <taxon>Actinomycetota</taxon>
        <taxon>Actinomycetes</taxon>
        <taxon>Micromonosporales</taxon>
        <taxon>Micromonosporaceae</taxon>
        <taxon>Micromonospora</taxon>
    </lineage>
</organism>
<protein>
    <recommendedName>
        <fullName evidence="3">Beta-lactamase</fullName>
    </recommendedName>
</protein>
<reference evidence="2" key="1">
    <citation type="journal article" date="2019" name="Int. J. Syst. Evol. Microbiol.">
        <title>The Global Catalogue of Microorganisms (GCM) 10K type strain sequencing project: providing services to taxonomists for standard genome sequencing and annotation.</title>
        <authorList>
            <consortium name="The Broad Institute Genomics Platform"/>
            <consortium name="The Broad Institute Genome Sequencing Center for Infectious Disease"/>
            <person name="Wu L."/>
            <person name="Ma J."/>
        </authorList>
    </citation>
    <scope>NUCLEOTIDE SEQUENCE [LARGE SCALE GENOMIC DNA]</scope>
    <source>
        <strain evidence="2">JCM 32148</strain>
    </source>
</reference>
<proteinExistence type="predicted"/>